<keyword evidence="4" id="KW-0206">Cytoskeleton</keyword>
<dbReference type="OrthoDB" id="5855770at2759"/>
<reference evidence="7 9" key="2">
    <citation type="submission" date="2018-11" db="EMBL/GenBank/DDBJ databases">
        <authorList>
            <consortium name="Pathogen Informatics"/>
        </authorList>
    </citation>
    <scope>NUCLEOTIDE SEQUENCE [LARGE SCALE GENOMIC DNA]</scope>
</reference>
<sequence length="280" mass="31556">MLRSCSPSMTALMHIAGLPLSKPPAWPTIGPLRFSLSNNFVNYCFESTSRYFSRRLATPSHKKEKRLDEKEAVEVICRLCPYQGNDPCAILVDETHIKLVPPASASRSGLPTTESIYKLSYVFDETDGQRAVFERSAVDLVENLVRGKNSLLFAYGITGSGKTYTMTGDTTEECTGILPRTLDVIFNSLSNQVDKCIFRPDGKNGFEVISEFEAALARQRLKISNDDDTYELANRYMEPRRVSGVNFEMLYAIFVSYIEVYNDVCYDLLDQTIVNRDGTR</sequence>
<dbReference type="GO" id="GO:0005874">
    <property type="term" value="C:microtubule"/>
    <property type="evidence" value="ECO:0007669"/>
    <property type="project" value="TreeGrafter"/>
</dbReference>
<dbReference type="InterPro" id="IPR001752">
    <property type="entry name" value="Kinesin_motor_dom"/>
</dbReference>
<dbReference type="GO" id="GO:0003777">
    <property type="term" value="F:microtubule motor activity"/>
    <property type="evidence" value="ECO:0007669"/>
    <property type="project" value="InterPro"/>
</dbReference>
<dbReference type="PROSITE" id="PS50067">
    <property type="entry name" value="KINESIN_MOTOR_2"/>
    <property type="match status" value="1"/>
</dbReference>
<evidence type="ECO:0000313" key="9">
    <source>
        <dbReference type="Proteomes" id="UP000274756"/>
    </source>
</evidence>
<dbReference type="SMART" id="SM00129">
    <property type="entry name" value="KISc"/>
    <property type="match status" value="1"/>
</dbReference>
<dbReference type="InterPro" id="IPR027417">
    <property type="entry name" value="P-loop_NTPase"/>
</dbReference>
<dbReference type="PANTHER" id="PTHR24115">
    <property type="entry name" value="KINESIN-RELATED"/>
    <property type="match status" value="1"/>
</dbReference>
<keyword evidence="3 5" id="KW-0067">ATP-binding</keyword>
<evidence type="ECO:0000313" key="7">
    <source>
        <dbReference type="EMBL" id="VDN55740.1"/>
    </source>
</evidence>
<dbReference type="GO" id="GO:0016887">
    <property type="term" value="F:ATP hydrolysis activity"/>
    <property type="evidence" value="ECO:0007669"/>
    <property type="project" value="TreeGrafter"/>
</dbReference>
<comment type="subcellular location">
    <subcellularLocation>
        <location evidence="1">Cytoplasm</location>
        <location evidence="1">Cytoskeleton</location>
    </subcellularLocation>
</comment>
<evidence type="ECO:0000256" key="3">
    <source>
        <dbReference type="ARBA" id="ARBA00022840"/>
    </source>
</evidence>
<gene>
    <name evidence="7" type="ORF">DME_LOCUS5713</name>
</gene>
<dbReference type="GO" id="GO:0005871">
    <property type="term" value="C:kinesin complex"/>
    <property type="evidence" value="ECO:0007669"/>
    <property type="project" value="TreeGrafter"/>
</dbReference>
<dbReference type="Pfam" id="PF00225">
    <property type="entry name" value="Kinesin"/>
    <property type="match status" value="1"/>
</dbReference>
<evidence type="ECO:0000256" key="1">
    <source>
        <dbReference type="ARBA" id="ARBA00004245"/>
    </source>
</evidence>
<dbReference type="PANTHER" id="PTHR24115:SF600">
    <property type="entry name" value="KINESIN-LIKE PROTEIN KIF23"/>
    <property type="match status" value="1"/>
</dbReference>
<evidence type="ECO:0000256" key="4">
    <source>
        <dbReference type="ARBA" id="ARBA00023212"/>
    </source>
</evidence>
<dbReference type="GO" id="GO:0005634">
    <property type="term" value="C:nucleus"/>
    <property type="evidence" value="ECO:0007669"/>
    <property type="project" value="TreeGrafter"/>
</dbReference>
<reference evidence="10" key="1">
    <citation type="submission" date="2017-02" db="UniProtKB">
        <authorList>
            <consortium name="WormBaseParasite"/>
        </authorList>
    </citation>
    <scope>IDENTIFICATION</scope>
</reference>
<evidence type="ECO:0000256" key="5">
    <source>
        <dbReference type="PROSITE-ProRule" id="PRU00283"/>
    </source>
</evidence>
<evidence type="ECO:0000313" key="10">
    <source>
        <dbReference type="WBParaSite" id="DME_0000135301-mRNA-1"/>
    </source>
</evidence>
<evidence type="ECO:0000259" key="6">
    <source>
        <dbReference type="PROSITE" id="PS50067"/>
    </source>
</evidence>
<comment type="similarity">
    <text evidence="5">Belongs to the TRAFAC class myosin-kinesin ATPase superfamily. Kinesin family.</text>
</comment>
<name>A0A0N4U3P3_DRAME</name>
<evidence type="ECO:0000256" key="2">
    <source>
        <dbReference type="ARBA" id="ARBA00022741"/>
    </source>
</evidence>
<feature type="binding site" evidence="5">
    <location>
        <begin position="156"/>
        <end position="163"/>
    </location>
    <ligand>
        <name>ATP</name>
        <dbReference type="ChEBI" id="CHEBI:30616"/>
    </ligand>
</feature>
<dbReference type="SUPFAM" id="SSF52540">
    <property type="entry name" value="P-loop containing nucleoside triphosphate hydrolases"/>
    <property type="match status" value="1"/>
</dbReference>
<dbReference type="GO" id="GO:0008017">
    <property type="term" value="F:microtubule binding"/>
    <property type="evidence" value="ECO:0007669"/>
    <property type="project" value="InterPro"/>
</dbReference>
<accession>A0A0N4U3P3</accession>
<dbReference type="GO" id="GO:0051256">
    <property type="term" value="P:mitotic spindle midzone assembly"/>
    <property type="evidence" value="ECO:0007669"/>
    <property type="project" value="TreeGrafter"/>
</dbReference>
<feature type="domain" description="Kinesin motor" evidence="6">
    <location>
        <begin position="72"/>
        <end position="280"/>
    </location>
</feature>
<dbReference type="WBParaSite" id="DME_0000135301-mRNA-1">
    <property type="protein sequence ID" value="DME_0000135301-mRNA-1"/>
    <property type="gene ID" value="DME_0000135301"/>
</dbReference>
<organism evidence="8 10">
    <name type="scientific">Dracunculus medinensis</name>
    <name type="common">Guinea worm</name>
    <dbReference type="NCBI Taxonomy" id="318479"/>
    <lineage>
        <taxon>Eukaryota</taxon>
        <taxon>Metazoa</taxon>
        <taxon>Ecdysozoa</taxon>
        <taxon>Nematoda</taxon>
        <taxon>Chromadorea</taxon>
        <taxon>Rhabditida</taxon>
        <taxon>Spirurina</taxon>
        <taxon>Dracunculoidea</taxon>
        <taxon>Dracunculidae</taxon>
        <taxon>Dracunculus</taxon>
    </lineage>
</organism>
<dbReference type="Proteomes" id="UP000274756">
    <property type="component" value="Unassembled WGS sequence"/>
</dbReference>
<evidence type="ECO:0000313" key="8">
    <source>
        <dbReference type="Proteomes" id="UP000038040"/>
    </source>
</evidence>
<dbReference type="InterPro" id="IPR027640">
    <property type="entry name" value="Kinesin-like_fam"/>
</dbReference>
<protein>
    <submittedName>
        <fullName evidence="10">Kinesin motor domain-containing protein</fullName>
    </submittedName>
</protein>
<dbReference type="AlphaFoldDB" id="A0A0N4U3P3"/>
<dbReference type="Proteomes" id="UP000038040">
    <property type="component" value="Unplaced"/>
</dbReference>
<keyword evidence="4" id="KW-0963">Cytoplasm</keyword>
<dbReference type="STRING" id="318479.A0A0N4U3P3"/>
<keyword evidence="2 5" id="KW-0547">Nucleotide-binding</keyword>
<keyword evidence="9" id="KW-1185">Reference proteome</keyword>
<dbReference type="Gene3D" id="3.40.850.10">
    <property type="entry name" value="Kinesin motor domain"/>
    <property type="match status" value="1"/>
</dbReference>
<dbReference type="EMBL" id="UYYG01001153">
    <property type="protein sequence ID" value="VDN55740.1"/>
    <property type="molecule type" value="Genomic_DNA"/>
</dbReference>
<dbReference type="GO" id="GO:0005524">
    <property type="term" value="F:ATP binding"/>
    <property type="evidence" value="ECO:0007669"/>
    <property type="project" value="UniProtKB-UniRule"/>
</dbReference>
<proteinExistence type="inferred from homology"/>
<dbReference type="InterPro" id="IPR036961">
    <property type="entry name" value="Kinesin_motor_dom_sf"/>
</dbReference>
<dbReference type="PRINTS" id="PR00380">
    <property type="entry name" value="KINESINHEAVY"/>
</dbReference>
<keyword evidence="5" id="KW-0505">Motor protein</keyword>
<dbReference type="GO" id="GO:0007018">
    <property type="term" value="P:microtubule-based movement"/>
    <property type="evidence" value="ECO:0007669"/>
    <property type="project" value="InterPro"/>
</dbReference>